<protein>
    <submittedName>
        <fullName evidence="3">Alpha/beta fold hydrolase</fullName>
    </submittedName>
</protein>
<dbReference type="Proteomes" id="UP000281343">
    <property type="component" value="Unassembled WGS sequence"/>
</dbReference>
<dbReference type="InterPro" id="IPR022742">
    <property type="entry name" value="Hydrolase_4"/>
</dbReference>
<evidence type="ECO:0000259" key="2">
    <source>
        <dbReference type="Pfam" id="PF12146"/>
    </source>
</evidence>
<accession>A0A3L9Y1Z3</accession>
<evidence type="ECO:0000256" key="1">
    <source>
        <dbReference type="SAM" id="MobiDB-lite"/>
    </source>
</evidence>
<reference evidence="3 4" key="1">
    <citation type="submission" date="2018-10" db="EMBL/GenBank/DDBJ databases">
        <authorList>
            <person name="Jung H.S."/>
            <person name="Jeon C.O."/>
        </authorList>
    </citation>
    <scope>NUCLEOTIDE SEQUENCE [LARGE SCALE GENOMIC DNA]</scope>
    <source>
        <strain evidence="3 4">MA-7-27</strain>
    </source>
</reference>
<dbReference type="InterPro" id="IPR029058">
    <property type="entry name" value="AB_hydrolase_fold"/>
</dbReference>
<evidence type="ECO:0000313" key="4">
    <source>
        <dbReference type="Proteomes" id="UP000281343"/>
    </source>
</evidence>
<feature type="region of interest" description="Disordered" evidence="1">
    <location>
        <begin position="1"/>
        <end position="105"/>
    </location>
</feature>
<dbReference type="AlphaFoldDB" id="A0A3L9Y1Z3"/>
<dbReference type="SUPFAM" id="SSF53474">
    <property type="entry name" value="alpha/beta-Hydrolases"/>
    <property type="match status" value="1"/>
</dbReference>
<dbReference type="PANTHER" id="PTHR43194:SF2">
    <property type="entry name" value="PEROXISOMAL MEMBRANE PROTEIN LPX1"/>
    <property type="match status" value="1"/>
</dbReference>
<dbReference type="EMBL" id="RCNT01000007">
    <property type="protein sequence ID" value="RMA41445.1"/>
    <property type="molecule type" value="Genomic_DNA"/>
</dbReference>
<comment type="caution">
    <text evidence="3">The sequence shown here is derived from an EMBL/GenBank/DDBJ whole genome shotgun (WGS) entry which is preliminary data.</text>
</comment>
<dbReference type="GO" id="GO:0016787">
    <property type="term" value="F:hydrolase activity"/>
    <property type="evidence" value="ECO:0007669"/>
    <property type="project" value="UniProtKB-KW"/>
</dbReference>
<dbReference type="PANTHER" id="PTHR43194">
    <property type="entry name" value="HYDROLASE ALPHA/BETA FOLD FAMILY"/>
    <property type="match status" value="1"/>
</dbReference>
<dbReference type="Pfam" id="PF12146">
    <property type="entry name" value="Hydrolase_4"/>
    <property type="match status" value="1"/>
</dbReference>
<keyword evidence="3" id="KW-0378">Hydrolase</keyword>
<keyword evidence="4" id="KW-1185">Reference proteome</keyword>
<dbReference type="Gene3D" id="3.40.50.1820">
    <property type="entry name" value="alpha/beta hydrolase"/>
    <property type="match status" value="1"/>
</dbReference>
<feature type="compositionally biased region" description="Basic and acidic residues" evidence="1">
    <location>
        <begin position="1"/>
        <end position="23"/>
    </location>
</feature>
<dbReference type="InterPro" id="IPR050228">
    <property type="entry name" value="Carboxylesterase_BioH"/>
</dbReference>
<sequence length="418" mass="45821">MHVHRPDRLHAAGDPDLPADRRGNGVRSDLVLDDLPDQPDSRQPDAPFRLHAICPERCGRRDEYGTGLPRSLARGRHLPDRVGDTLGRPRPRHRDPEGPAVTWRDHDTAASHFIASSDEPGLRLHIRAHGDDPARAPVLFVHGATYASRLYDIPHPGASWLKATAEAGFAAYALDIRGYGLSHSPVFETAGKPYARASKAIRDIDDAVAWICARHAVESTRLIGGSWGSITTALYTSTIGAARVERLVLYAPIFAEVNAGWLTILADPNDPARVDPRHGAARLVTEAATRERWDAEMPDGANWRDEAVFQALVQASLADDPHSAHHNPPAFRAPNGTFLDLWEAFNGRRLYDPKDVNCPTLLIRGGADPTSTRTDALRLFDGLGSADRQYVEIANGAHFASAEKRAHRVFRAVNAFLT</sequence>
<evidence type="ECO:0000313" key="3">
    <source>
        <dbReference type="EMBL" id="RMA41445.1"/>
    </source>
</evidence>
<name>A0A3L9Y1Z3_9RHOB</name>
<gene>
    <name evidence="3" type="ORF">D9R08_14095</name>
</gene>
<proteinExistence type="predicted"/>
<feature type="domain" description="Serine aminopeptidase S33" evidence="2">
    <location>
        <begin position="133"/>
        <end position="402"/>
    </location>
</feature>
<organism evidence="3 4">
    <name type="scientific">Rhodophyticola porphyridii</name>
    <dbReference type="NCBI Taxonomy" id="1852017"/>
    <lineage>
        <taxon>Bacteria</taxon>
        <taxon>Pseudomonadati</taxon>
        <taxon>Pseudomonadota</taxon>
        <taxon>Alphaproteobacteria</taxon>
        <taxon>Rhodobacterales</taxon>
        <taxon>Roseobacteraceae</taxon>
        <taxon>Rhodophyticola</taxon>
    </lineage>
</organism>